<comment type="caution">
    <text evidence="1">The sequence shown here is derived from an EMBL/GenBank/DDBJ whole genome shotgun (WGS) entry which is preliminary data.</text>
</comment>
<organism evidence="1 2">
    <name type="scientific">Acrasis kona</name>
    <dbReference type="NCBI Taxonomy" id="1008807"/>
    <lineage>
        <taxon>Eukaryota</taxon>
        <taxon>Discoba</taxon>
        <taxon>Heterolobosea</taxon>
        <taxon>Tetramitia</taxon>
        <taxon>Eutetramitia</taxon>
        <taxon>Acrasidae</taxon>
        <taxon>Acrasis</taxon>
    </lineage>
</organism>
<evidence type="ECO:0000313" key="1">
    <source>
        <dbReference type="EMBL" id="KAL0490933.1"/>
    </source>
</evidence>
<proteinExistence type="predicted"/>
<sequence length="144" mass="15570">VGGSLKSLSPYNSAFSGLLFRPPTSGASVGTITEKIEHVVAATRALSSWEVLALKNTRLFCFGNSTSYDNCVNGYCASLDYCSCNTNWYGDTCNLTFCNGIISNDTSVCSSGGRCSSFNTCTCNEYRAGAFCYFDYSRKYNITA</sequence>
<reference evidence="1 2" key="1">
    <citation type="submission" date="2024-03" db="EMBL/GenBank/DDBJ databases">
        <title>The Acrasis kona genome and developmental transcriptomes reveal deep origins of eukaryotic multicellular pathways.</title>
        <authorList>
            <person name="Sheikh S."/>
            <person name="Fu C.-J."/>
            <person name="Brown M.W."/>
            <person name="Baldauf S.L."/>
        </authorList>
    </citation>
    <scope>NUCLEOTIDE SEQUENCE [LARGE SCALE GENOMIC DNA]</scope>
    <source>
        <strain evidence="1 2">ATCC MYA-3509</strain>
    </source>
</reference>
<dbReference type="EMBL" id="JAOPGA020001736">
    <property type="protein sequence ID" value="KAL0490933.1"/>
    <property type="molecule type" value="Genomic_DNA"/>
</dbReference>
<feature type="non-terminal residue" evidence="1">
    <location>
        <position position="144"/>
    </location>
</feature>
<dbReference type="Gene3D" id="2.10.25.10">
    <property type="entry name" value="Laminin"/>
    <property type="match status" value="1"/>
</dbReference>
<accession>A0AAW2ZND1</accession>
<evidence type="ECO:0008006" key="3">
    <source>
        <dbReference type="Google" id="ProtNLM"/>
    </source>
</evidence>
<dbReference type="AlphaFoldDB" id="A0AAW2ZND1"/>
<feature type="non-terminal residue" evidence="1">
    <location>
        <position position="1"/>
    </location>
</feature>
<evidence type="ECO:0000313" key="2">
    <source>
        <dbReference type="Proteomes" id="UP001431209"/>
    </source>
</evidence>
<gene>
    <name evidence="1" type="ORF">AKO1_002567</name>
</gene>
<protein>
    <recommendedName>
        <fullName evidence="3">EGF-like domain-containing protein</fullName>
    </recommendedName>
</protein>
<keyword evidence="2" id="KW-1185">Reference proteome</keyword>
<name>A0AAW2ZND1_9EUKA</name>
<dbReference type="Proteomes" id="UP001431209">
    <property type="component" value="Unassembled WGS sequence"/>
</dbReference>